<evidence type="ECO:0000313" key="3">
    <source>
        <dbReference type="Proteomes" id="UP000218334"/>
    </source>
</evidence>
<protein>
    <submittedName>
        <fullName evidence="2">Uncharacterized protein</fullName>
    </submittedName>
</protein>
<organism evidence="2 3">
    <name type="scientific">Armillaria solidipes</name>
    <dbReference type="NCBI Taxonomy" id="1076256"/>
    <lineage>
        <taxon>Eukaryota</taxon>
        <taxon>Fungi</taxon>
        <taxon>Dikarya</taxon>
        <taxon>Basidiomycota</taxon>
        <taxon>Agaricomycotina</taxon>
        <taxon>Agaricomycetes</taxon>
        <taxon>Agaricomycetidae</taxon>
        <taxon>Agaricales</taxon>
        <taxon>Marasmiineae</taxon>
        <taxon>Physalacriaceae</taxon>
        <taxon>Armillaria</taxon>
    </lineage>
</organism>
<dbReference type="Proteomes" id="UP000218334">
    <property type="component" value="Unassembled WGS sequence"/>
</dbReference>
<sequence length="74" mass="8494">MPSSLSVSDDDEDMKSAEDISQPNNKQPEKKKIQKRTDGHEDPQILVEGNDPFDYEQKFPEDKQYEELGPTARV</sequence>
<proteinExistence type="predicted"/>
<feature type="region of interest" description="Disordered" evidence="1">
    <location>
        <begin position="1"/>
        <end position="74"/>
    </location>
</feature>
<accession>A0A2H3CFS3</accession>
<reference evidence="3" key="1">
    <citation type="journal article" date="2017" name="Nat. Ecol. Evol.">
        <title>Genome expansion and lineage-specific genetic innovations in the forest pathogenic fungi Armillaria.</title>
        <authorList>
            <person name="Sipos G."/>
            <person name="Prasanna A.N."/>
            <person name="Walter M.C."/>
            <person name="O'Connor E."/>
            <person name="Balint B."/>
            <person name="Krizsan K."/>
            <person name="Kiss B."/>
            <person name="Hess J."/>
            <person name="Varga T."/>
            <person name="Slot J."/>
            <person name="Riley R."/>
            <person name="Boka B."/>
            <person name="Rigling D."/>
            <person name="Barry K."/>
            <person name="Lee J."/>
            <person name="Mihaltcheva S."/>
            <person name="LaButti K."/>
            <person name="Lipzen A."/>
            <person name="Waldron R."/>
            <person name="Moloney N.M."/>
            <person name="Sperisen C."/>
            <person name="Kredics L."/>
            <person name="Vagvoelgyi C."/>
            <person name="Patrignani A."/>
            <person name="Fitzpatrick D."/>
            <person name="Nagy I."/>
            <person name="Doyle S."/>
            <person name="Anderson J.B."/>
            <person name="Grigoriev I.V."/>
            <person name="Gueldener U."/>
            <person name="Muensterkoetter M."/>
            <person name="Nagy L.G."/>
        </authorList>
    </citation>
    <scope>NUCLEOTIDE SEQUENCE [LARGE SCALE GENOMIC DNA]</scope>
    <source>
        <strain evidence="3">28-4</strain>
    </source>
</reference>
<feature type="compositionally biased region" description="Basic and acidic residues" evidence="1">
    <location>
        <begin position="27"/>
        <end position="43"/>
    </location>
</feature>
<feature type="compositionally biased region" description="Basic and acidic residues" evidence="1">
    <location>
        <begin position="55"/>
        <end position="66"/>
    </location>
</feature>
<name>A0A2H3CFS3_9AGAR</name>
<keyword evidence="3" id="KW-1185">Reference proteome</keyword>
<gene>
    <name evidence="2" type="ORF">ARMSODRAFT_1013973</name>
</gene>
<dbReference type="EMBL" id="KZ293418">
    <property type="protein sequence ID" value="PBK75003.1"/>
    <property type="molecule type" value="Genomic_DNA"/>
</dbReference>
<dbReference type="AlphaFoldDB" id="A0A2H3CFS3"/>
<evidence type="ECO:0000313" key="2">
    <source>
        <dbReference type="EMBL" id="PBK75003.1"/>
    </source>
</evidence>
<evidence type="ECO:0000256" key="1">
    <source>
        <dbReference type="SAM" id="MobiDB-lite"/>
    </source>
</evidence>